<dbReference type="RefSeq" id="WP_116708065.1">
    <property type="nucleotide sequence ID" value="NZ_QEKW01000004.1"/>
</dbReference>
<dbReference type="PRINTS" id="PR00081">
    <property type="entry name" value="GDHRDH"/>
</dbReference>
<comment type="caution">
    <text evidence="3">The sequence shown here is derived from an EMBL/GenBank/DDBJ whole genome shotgun (WGS) entry which is preliminary data.</text>
</comment>
<dbReference type="PANTHER" id="PTHR43669">
    <property type="entry name" value="5-KETO-D-GLUCONATE 5-REDUCTASE"/>
    <property type="match status" value="1"/>
</dbReference>
<dbReference type="InterPro" id="IPR036291">
    <property type="entry name" value="NAD(P)-bd_dom_sf"/>
</dbReference>
<organism evidence="3 4">
    <name type="scientific">Actinomycetospora cinnamomea</name>
    <dbReference type="NCBI Taxonomy" id="663609"/>
    <lineage>
        <taxon>Bacteria</taxon>
        <taxon>Bacillati</taxon>
        <taxon>Actinomycetota</taxon>
        <taxon>Actinomycetes</taxon>
        <taxon>Pseudonocardiales</taxon>
        <taxon>Pseudonocardiaceae</taxon>
        <taxon>Actinomycetospora</taxon>
    </lineage>
</organism>
<comment type="similarity">
    <text evidence="1">Belongs to the short-chain dehydrogenases/reductases (SDR) family.</text>
</comment>
<dbReference type="InterPro" id="IPR002347">
    <property type="entry name" value="SDR_fam"/>
</dbReference>
<name>A0A2U1FFU3_9PSEU</name>
<dbReference type="Pfam" id="PF00106">
    <property type="entry name" value="adh_short"/>
    <property type="match status" value="1"/>
</dbReference>
<dbReference type="PANTHER" id="PTHR43669:SF3">
    <property type="entry name" value="ALCOHOL DEHYDROGENASE, PUTATIVE (AFU_ORTHOLOGUE AFUA_3G03445)-RELATED"/>
    <property type="match status" value="1"/>
</dbReference>
<dbReference type="CDD" id="cd05233">
    <property type="entry name" value="SDR_c"/>
    <property type="match status" value="1"/>
</dbReference>
<keyword evidence="2" id="KW-0560">Oxidoreductase</keyword>
<accession>A0A2U1FFU3</accession>
<protein>
    <submittedName>
        <fullName evidence="3">NAD(P)-dependent dehydrogenase (Short-subunit alcohol dehydrogenase family)</fullName>
    </submittedName>
</protein>
<gene>
    <name evidence="3" type="ORF">C8D89_104278</name>
</gene>
<dbReference type="Proteomes" id="UP000245639">
    <property type="component" value="Unassembled WGS sequence"/>
</dbReference>
<keyword evidence="4" id="KW-1185">Reference proteome</keyword>
<evidence type="ECO:0000256" key="2">
    <source>
        <dbReference type="ARBA" id="ARBA00023002"/>
    </source>
</evidence>
<proteinExistence type="inferred from homology"/>
<reference evidence="3 4" key="1">
    <citation type="submission" date="2018-04" db="EMBL/GenBank/DDBJ databases">
        <title>Genomic Encyclopedia of Type Strains, Phase IV (KMG-IV): sequencing the most valuable type-strain genomes for metagenomic binning, comparative biology and taxonomic classification.</title>
        <authorList>
            <person name="Goeker M."/>
        </authorList>
    </citation>
    <scope>NUCLEOTIDE SEQUENCE [LARGE SCALE GENOMIC DNA]</scope>
    <source>
        <strain evidence="3 4">DSM 45771</strain>
    </source>
</reference>
<evidence type="ECO:0000256" key="1">
    <source>
        <dbReference type="ARBA" id="ARBA00006484"/>
    </source>
</evidence>
<dbReference type="PROSITE" id="PS00061">
    <property type="entry name" value="ADH_SHORT"/>
    <property type="match status" value="1"/>
</dbReference>
<evidence type="ECO:0000313" key="3">
    <source>
        <dbReference type="EMBL" id="PVZ11064.1"/>
    </source>
</evidence>
<dbReference type="AlphaFoldDB" id="A0A2U1FFU3"/>
<sequence length="231" mass="24014">MTAHRSIALVTGASRGLGRALAADLARDGWRVVVDARHGDQLADAVAGLPGVVDVPGDVADPAHRTALAEIVDDLGGLDLLVLNASVLGPSPQPELADYPLDVLEQVLRVNVLAPLGLVQALRGLLRPGARILAVTSDAGAEPMAGWGGYGTSKAALEHLAAVLAVENPQWRVYVVDPGDMRTAMHQEAFPGEDISDRPEPETVVPALRALVDGDLPSGRHRAADLVAVTS</sequence>
<dbReference type="InterPro" id="IPR020904">
    <property type="entry name" value="Sc_DH/Rdtase_CS"/>
</dbReference>
<dbReference type="GO" id="GO:0016491">
    <property type="term" value="F:oxidoreductase activity"/>
    <property type="evidence" value="ECO:0007669"/>
    <property type="project" value="UniProtKB-KW"/>
</dbReference>
<evidence type="ECO:0000313" key="4">
    <source>
        <dbReference type="Proteomes" id="UP000245639"/>
    </source>
</evidence>
<dbReference type="Gene3D" id="3.40.50.720">
    <property type="entry name" value="NAD(P)-binding Rossmann-like Domain"/>
    <property type="match status" value="1"/>
</dbReference>
<dbReference type="SUPFAM" id="SSF51735">
    <property type="entry name" value="NAD(P)-binding Rossmann-fold domains"/>
    <property type="match status" value="1"/>
</dbReference>
<dbReference type="OrthoDB" id="9775296at2"/>
<dbReference type="EMBL" id="QEKW01000004">
    <property type="protein sequence ID" value="PVZ11064.1"/>
    <property type="molecule type" value="Genomic_DNA"/>
</dbReference>